<accession>E3LHS4</accession>
<gene>
    <name evidence="2" type="primary">Cre-srh-135</name>
    <name evidence="2" type="ORF">CRE_08834</name>
</gene>
<evidence type="ECO:0000256" key="1">
    <source>
        <dbReference type="SAM" id="Phobius"/>
    </source>
</evidence>
<keyword evidence="1" id="KW-1133">Transmembrane helix</keyword>
<organism evidence="3">
    <name type="scientific">Caenorhabditis remanei</name>
    <name type="common">Caenorhabditis vulgaris</name>
    <dbReference type="NCBI Taxonomy" id="31234"/>
    <lineage>
        <taxon>Eukaryota</taxon>
        <taxon>Metazoa</taxon>
        <taxon>Ecdysozoa</taxon>
        <taxon>Nematoda</taxon>
        <taxon>Chromadorea</taxon>
        <taxon>Rhabditida</taxon>
        <taxon>Rhabditina</taxon>
        <taxon>Rhabditomorpha</taxon>
        <taxon>Rhabditoidea</taxon>
        <taxon>Rhabditidae</taxon>
        <taxon>Peloderinae</taxon>
        <taxon>Caenorhabditis</taxon>
    </lineage>
</organism>
<feature type="transmembrane region" description="Helical" evidence="1">
    <location>
        <begin position="116"/>
        <end position="142"/>
    </location>
</feature>
<dbReference type="PANTHER" id="PTHR22941">
    <property type="entry name" value="SERPENTINE RECEPTOR"/>
    <property type="match status" value="1"/>
</dbReference>
<feature type="transmembrane region" description="Helical" evidence="1">
    <location>
        <begin position="148"/>
        <end position="173"/>
    </location>
</feature>
<evidence type="ECO:0000313" key="2">
    <source>
        <dbReference type="EMBL" id="EFO95374.1"/>
    </source>
</evidence>
<dbReference type="EMBL" id="DS268409">
    <property type="protein sequence ID" value="EFO95374.1"/>
    <property type="molecule type" value="Genomic_DNA"/>
</dbReference>
<name>E3LHS4_CAERE</name>
<protein>
    <submittedName>
        <fullName evidence="2">CRE-SRH-135 protein</fullName>
    </submittedName>
</protein>
<sequence length="410" mass="47225">MNEVVLLLIFQKDPHQTFKTQSFNYTFLLHNQGSELNANLYSVNVSLKFTCSVYCFLFFYNLNTILMIPCENNYYASPEFLKLTFHVITCFALPIHTFGFYCVLCKTPSHMSSVRIYLLNLHCWCVALDLVISFFGIPYLIYPAIAGYGLGFIESPGLFFYLGVTFIAGWFLFRNWNKIMFIPGTSTSMFVLFENRYFTIFGQTSYWKYFRKYVVVASYIFVPLYFLPPQLFIPEQTKAREVALASLPCIPEFPSDDRQLFVQATELTLIAVSIVIGEGVPTIQCGTFFILNCFYLVFAKKPSRLSKKTVHMQHNLVIALIIQSSITIVLFLVPVNSVILFVFFQHQNQFHNNFIVFALAIHGISSTIIMILAHKPYRDFAMYPLSCFIKKPKTLSVMPSVPSFRSTLEF</sequence>
<feature type="transmembrane region" description="Helical" evidence="1">
    <location>
        <begin position="316"/>
        <end position="344"/>
    </location>
</feature>
<dbReference type="InterPro" id="IPR053220">
    <property type="entry name" value="Nematode_rcpt-like_serp_H"/>
</dbReference>
<dbReference type="FunCoup" id="E3LHS4">
    <property type="interactions" value="1441"/>
</dbReference>
<proteinExistence type="predicted"/>
<dbReference type="OMA" id="AREIAWD"/>
<dbReference type="eggNOG" id="ENOG502RVRT">
    <property type="taxonomic scope" value="Eukaryota"/>
</dbReference>
<dbReference type="InterPro" id="IPR019422">
    <property type="entry name" value="7TM_GPCR_serpentine_rcpt_Srh"/>
</dbReference>
<feature type="transmembrane region" description="Helical" evidence="1">
    <location>
        <begin position="83"/>
        <end position="104"/>
    </location>
</feature>
<keyword evidence="1" id="KW-0812">Transmembrane</keyword>
<dbReference type="AlphaFoldDB" id="E3LHS4"/>
<evidence type="ECO:0000313" key="3">
    <source>
        <dbReference type="Proteomes" id="UP000008281"/>
    </source>
</evidence>
<feature type="transmembrane region" description="Helical" evidence="1">
    <location>
        <begin position="350"/>
        <end position="373"/>
    </location>
</feature>
<dbReference type="Proteomes" id="UP000008281">
    <property type="component" value="Unassembled WGS sequence"/>
</dbReference>
<dbReference type="Pfam" id="PF10318">
    <property type="entry name" value="7TM_GPCR_Srh"/>
    <property type="match status" value="1"/>
</dbReference>
<feature type="transmembrane region" description="Helical" evidence="1">
    <location>
        <begin position="213"/>
        <end position="233"/>
    </location>
</feature>
<dbReference type="HOGENOM" id="CLU_042960_1_1_1"/>
<dbReference type="InParanoid" id="E3LHS4"/>
<reference evidence="2" key="1">
    <citation type="submission" date="2007-07" db="EMBL/GenBank/DDBJ databases">
        <title>PCAP assembly of the Caenorhabditis remanei genome.</title>
        <authorList>
            <consortium name="The Caenorhabditis remanei Sequencing Consortium"/>
            <person name="Wilson R.K."/>
        </authorList>
    </citation>
    <scope>NUCLEOTIDE SEQUENCE [LARGE SCALE GENOMIC DNA]</scope>
    <source>
        <strain evidence="2">PB4641</strain>
    </source>
</reference>
<feature type="transmembrane region" description="Helical" evidence="1">
    <location>
        <begin position="267"/>
        <end position="295"/>
    </location>
</feature>
<keyword evidence="1" id="KW-0472">Membrane</keyword>
<keyword evidence="3" id="KW-1185">Reference proteome</keyword>
<dbReference type="PANTHER" id="PTHR22941:SF299">
    <property type="entry name" value="SERPENTINE RECEPTOR, CLASS H"/>
    <property type="match status" value="1"/>
</dbReference>
<feature type="transmembrane region" description="Helical" evidence="1">
    <location>
        <begin position="45"/>
        <end position="63"/>
    </location>
</feature>